<dbReference type="SUPFAM" id="SSF88713">
    <property type="entry name" value="Glycoside hydrolase/deacetylase"/>
    <property type="match status" value="1"/>
</dbReference>
<dbReference type="EMBL" id="CP046400">
    <property type="protein sequence ID" value="QGY39444.1"/>
    <property type="molecule type" value="Genomic_DNA"/>
</dbReference>
<accession>A0A6I6JPA0</accession>
<dbReference type="Pfam" id="PF01522">
    <property type="entry name" value="Polysacc_deac_1"/>
    <property type="match status" value="1"/>
</dbReference>
<proteinExistence type="predicted"/>
<dbReference type="GO" id="GO:0016810">
    <property type="term" value="F:hydrolase activity, acting on carbon-nitrogen (but not peptide) bonds"/>
    <property type="evidence" value="ECO:0007669"/>
    <property type="project" value="InterPro"/>
</dbReference>
<dbReference type="Proteomes" id="UP000428328">
    <property type="component" value="Chromosome"/>
</dbReference>
<dbReference type="GO" id="GO:0005975">
    <property type="term" value="P:carbohydrate metabolic process"/>
    <property type="evidence" value="ECO:0007669"/>
    <property type="project" value="InterPro"/>
</dbReference>
<evidence type="ECO:0000259" key="1">
    <source>
        <dbReference type="Pfam" id="PF01522"/>
    </source>
</evidence>
<keyword evidence="3" id="KW-1185">Reference proteome</keyword>
<dbReference type="InterPro" id="IPR002509">
    <property type="entry name" value="NODB_dom"/>
</dbReference>
<dbReference type="AlphaFoldDB" id="A0A6I6JPA0"/>
<gene>
    <name evidence="2" type="ORF">GM415_04685</name>
</gene>
<dbReference type="Gene3D" id="3.20.20.370">
    <property type="entry name" value="Glycoside hydrolase/deacetylase"/>
    <property type="match status" value="1"/>
</dbReference>
<feature type="domain" description="NodB homology" evidence="1">
    <location>
        <begin position="48"/>
        <end position="169"/>
    </location>
</feature>
<organism evidence="2 3">
    <name type="scientific">Pseudodesulfovibrio cashew</name>
    <dbReference type="NCBI Taxonomy" id="2678688"/>
    <lineage>
        <taxon>Bacteria</taxon>
        <taxon>Pseudomonadati</taxon>
        <taxon>Thermodesulfobacteriota</taxon>
        <taxon>Desulfovibrionia</taxon>
        <taxon>Desulfovibrionales</taxon>
        <taxon>Desulfovibrionaceae</taxon>
    </lineage>
</organism>
<protein>
    <submittedName>
        <fullName evidence="2">Polysaccharide deacetylase family protein</fullName>
    </submittedName>
</protein>
<evidence type="ECO:0000313" key="2">
    <source>
        <dbReference type="EMBL" id="QGY39444.1"/>
    </source>
</evidence>
<dbReference type="KEGG" id="psel:GM415_04685"/>
<dbReference type="InterPro" id="IPR011330">
    <property type="entry name" value="Glyco_hydro/deAcase_b/a-brl"/>
</dbReference>
<reference evidence="2 3" key="1">
    <citation type="submission" date="2019-11" db="EMBL/GenBank/DDBJ databases">
        <authorList>
            <person name="Zheng R.K."/>
            <person name="Sun C.M."/>
        </authorList>
    </citation>
    <scope>NUCLEOTIDE SEQUENCE [LARGE SCALE GENOMIC DNA]</scope>
    <source>
        <strain evidence="2 3">SRB007</strain>
    </source>
</reference>
<evidence type="ECO:0000313" key="3">
    <source>
        <dbReference type="Proteomes" id="UP000428328"/>
    </source>
</evidence>
<sequence>MIVKSTIASCWLAPPERLEAACAGMEAALDSARKGTKAFFRADDVAVPGDNCRRMLELFSRYQLPLHLAVTPAWLTRPRWETLKSWAGDDRLWCWHQHGWRHVNHQKYGKKSEFGSDRTRHEKRMDISRGRDRLRDIMGDDFCEVFTPPWNRFDEVTAEVLLELGFRNVSRSQGEGRKVKLSRRMHDTPVNVDLHTRGEADPGQGLDGLLEDIAEAVRYGRLGVMLHHQRMNEAAFTFLERCLAAVAANPAIEPHGPDETKVSIDQAIFAYSTSF</sequence>
<name>A0A6I6JPA0_9BACT</name>
<dbReference type="RefSeq" id="WP_158946670.1">
    <property type="nucleotide sequence ID" value="NZ_CP046400.1"/>
</dbReference>